<accession>A0A0S7BEN9</accession>
<keyword evidence="2" id="KW-1133">Transmembrane helix</keyword>
<evidence type="ECO:0000313" key="3">
    <source>
        <dbReference type="EMBL" id="GAP12466.1"/>
    </source>
</evidence>
<keyword evidence="4" id="KW-1185">Reference proteome</keyword>
<proteinExistence type="predicted"/>
<dbReference type="InterPro" id="IPR028994">
    <property type="entry name" value="Integrin_alpha_N"/>
</dbReference>
<dbReference type="RefSeq" id="WP_075071888.1">
    <property type="nucleotide sequence ID" value="NZ_DF967972.1"/>
</dbReference>
<keyword evidence="2" id="KW-0472">Membrane</keyword>
<dbReference type="PANTHER" id="PTHR46580">
    <property type="entry name" value="SENSOR KINASE-RELATED"/>
    <property type="match status" value="1"/>
</dbReference>
<dbReference type="SUPFAM" id="SSF69318">
    <property type="entry name" value="Integrin alpha N-terminal domain"/>
    <property type="match status" value="2"/>
</dbReference>
<dbReference type="AlphaFoldDB" id="A0A0S7BEN9"/>
<evidence type="ECO:0000256" key="1">
    <source>
        <dbReference type="ARBA" id="ARBA00022729"/>
    </source>
</evidence>
<feature type="transmembrane region" description="Helical" evidence="2">
    <location>
        <begin position="12"/>
        <end position="34"/>
    </location>
</feature>
<keyword evidence="1" id="KW-0732">Signal</keyword>
<reference evidence="3" key="1">
    <citation type="submission" date="2015-07" db="EMBL/GenBank/DDBJ databases">
        <title>Draft Genome Sequences of Anaerolinea thermolimosa IMO-1, Bellilinea caldifistulae GOMI-1, Leptolinea tardivitalis YMTK-2, Levilinea saccharolytica KIBI-1,Longilinea arvoryzae KOME-1, Previously Described as Members of the Anaerolineaceae (Chloroflexi).</title>
        <authorList>
            <person name="Sekiguchi Y."/>
            <person name="Ohashi A."/>
            <person name="Matsuura N."/>
            <person name="Tourlousse M.D."/>
        </authorList>
    </citation>
    <scope>NUCLEOTIDE SEQUENCE [LARGE SCALE GENOMIC DNA]</scope>
    <source>
        <strain evidence="3">KOME-1</strain>
    </source>
</reference>
<dbReference type="PANTHER" id="PTHR46580:SF4">
    <property type="entry name" value="ATP_GTP-BINDING PROTEIN"/>
    <property type="match status" value="1"/>
</dbReference>
<name>A0A0S7BEN9_9CHLR</name>
<dbReference type="EMBL" id="DF967972">
    <property type="protein sequence ID" value="GAP12466.1"/>
    <property type="molecule type" value="Genomic_DNA"/>
</dbReference>
<dbReference type="InterPro" id="IPR013517">
    <property type="entry name" value="FG-GAP"/>
</dbReference>
<dbReference type="Pfam" id="PF13517">
    <property type="entry name" value="FG-GAP_3"/>
    <property type="match status" value="1"/>
</dbReference>
<evidence type="ECO:0000313" key="4">
    <source>
        <dbReference type="Proteomes" id="UP000055060"/>
    </source>
</evidence>
<dbReference type="Proteomes" id="UP000055060">
    <property type="component" value="Unassembled WGS sequence"/>
</dbReference>
<dbReference type="Pfam" id="PF01839">
    <property type="entry name" value="FG-GAP"/>
    <property type="match status" value="1"/>
</dbReference>
<dbReference type="Gene3D" id="2.130.10.130">
    <property type="entry name" value="Integrin alpha, N-terminal"/>
    <property type="match status" value="1"/>
</dbReference>
<sequence>MNGKKIFRDSLVGLIALVPVLIYSGIAYLFFTIYNSENKGPYTFTSLSADLDLDGDQDILMGRARYEAAMTVWAGPLLWLNQGGGRFILSQPDLPGSLAVSGGDIDQDGDTDLLTYGVYKATWVINQGGVQGGKAGSFPNTYVIPASPSSLSFLPMDGSLALGDLNGDGRLDGLVTSCCNPVDDSKINPATVQSWTFFREANIGDRLAFRTAPLPELDRVPVRATTLGDLDGDGDLDVYAAVGSKQLNAGPAAADRVLLNDGAGNLSDSGQRLGEVDSTAVALEDLDGDGDLDALVGTRKGAQAMINRGGMQGGEMGVLDDYGQVIAGPATTRIFLEDFDRDGALEALVAGQKWAYLWRLEWKDGRPAFKRVGPGFEYRESFGLAVGDFNGDSLTDVFAGASNGRYIVWTNQGNGNFSETIGLSGNEN</sequence>
<keyword evidence="2" id="KW-0812">Transmembrane</keyword>
<organism evidence="3">
    <name type="scientific">Longilinea arvoryzae</name>
    <dbReference type="NCBI Taxonomy" id="360412"/>
    <lineage>
        <taxon>Bacteria</taxon>
        <taxon>Bacillati</taxon>
        <taxon>Chloroflexota</taxon>
        <taxon>Anaerolineae</taxon>
        <taxon>Anaerolineales</taxon>
        <taxon>Anaerolineaceae</taxon>
        <taxon>Longilinea</taxon>
    </lineage>
</organism>
<dbReference type="OrthoDB" id="868906at2"/>
<dbReference type="STRING" id="360412.LARV_00201"/>
<protein>
    <submittedName>
        <fullName evidence="3">Protein containg repeat domain</fullName>
    </submittedName>
</protein>
<gene>
    <name evidence="3" type="ORF">LARV_00201</name>
</gene>
<evidence type="ECO:0000256" key="2">
    <source>
        <dbReference type="SAM" id="Phobius"/>
    </source>
</evidence>